<evidence type="ECO:0000256" key="2">
    <source>
        <dbReference type="ARBA" id="ARBA00004613"/>
    </source>
</evidence>
<sequence>MTDNKLTLFCLVDGESTFNAFLVEIESTKTIGDLKKLIKTEKTPRFDDLLMSLLFGQSRMTTKKIPTLLDDLNGKKKLGPATRISKVFPGELPEETIHVIVQRPPPQVHAPVPARSLTPVPGQQSDGSRPSSPLSGDLQEDIKRIRDKFFAAGSKHAGFLVSYVQGQGSLPITETGLRGLPKVLRRGAVESEEAKPSLLFLDLPDPPSNTGDPVPERFKTNILLGVLEKMQAQDLPIFGVR</sequence>
<protein>
    <recommendedName>
        <fullName evidence="5">Crinkler effector protein N-terminal domain-containing protein</fullName>
    </recommendedName>
</protein>
<dbReference type="AlphaFoldDB" id="A0A9P6MIP4"/>
<evidence type="ECO:0000259" key="5">
    <source>
        <dbReference type="Pfam" id="PF20147"/>
    </source>
</evidence>
<dbReference type="Proteomes" id="UP000703661">
    <property type="component" value="Unassembled WGS sequence"/>
</dbReference>
<dbReference type="GO" id="GO:0043657">
    <property type="term" value="C:host cell"/>
    <property type="evidence" value="ECO:0007669"/>
    <property type="project" value="UniProtKB-SubCell"/>
</dbReference>
<dbReference type="GO" id="GO:0005576">
    <property type="term" value="C:extracellular region"/>
    <property type="evidence" value="ECO:0007669"/>
    <property type="project" value="UniProtKB-SubCell"/>
</dbReference>
<name>A0A9P6MIP4_9FUNG</name>
<proteinExistence type="predicted"/>
<keyword evidence="3" id="KW-0964">Secreted</keyword>
<dbReference type="Pfam" id="PF20147">
    <property type="entry name" value="Crinkler"/>
    <property type="match status" value="1"/>
</dbReference>
<organism evidence="6 7">
    <name type="scientific">Entomortierella chlamydospora</name>
    <dbReference type="NCBI Taxonomy" id="101097"/>
    <lineage>
        <taxon>Eukaryota</taxon>
        <taxon>Fungi</taxon>
        <taxon>Fungi incertae sedis</taxon>
        <taxon>Mucoromycota</taxon>
        <taxon>Mortierellomycotina</taxon>
        <taxon>Mortierellomycetes</taxon>
        <taxon>Mortierellales</taxon>
        <taxon>Mortierellaceae</taxon>
        <taxon>Entomortierella</taxon>
    </lineage>
</organism>
<comment type="caution">
    <text evidence="6">The sequence shown here is derived from an EMBL/GenBank/DDBJ whole genome shotgun (WGS) entry which is preliminary data.</text>
</comment>
<accession>A0A9P6MIP4</accession>
<keyword evidence="7" id="KW-1185">Reference proteome</keyword>
<feature type="region of interest" description="Disordered" evidence="4">
    <location>
        <begin position="108"/>
        <end position="137"/>
    </location>
</feature>
<reference evidence="6" key="1">
    <citation type="journal article" date="2020" name="Fungal Divers.">
        <title>Resolving the Mortierellaceae phylogeny through synthesis of multi-gene phylogenetics and phylogenomics.</title>
        <authorList>
            <person name="Vandepol N."/>
            <person name="Liber J."/>
            <person name="Desiro A."/>
            <person name="Na H."/>
            <person name="Kennedy M."/>
            <person name="Barry K."/>
            <person name="Grigoriev I.V."/>
            <person name="Miller A.N."/>
            <person name="O'Donnell K."/>
            <person name="Stajich J.E."/>
            <person name="Bonito G."/>
        </authorList>
    </citation>
    <scope>NUCLEOTIDE SEQUENCE</scope>
    <source>
        <strain evidence="6">NRRL 2769</strain>
    </source>
</reference>
<evidence type="ECO:0000256" key="1">
    <source>
        <dbReference type="ARBA" id="ARBA00004340"/>
    </source>
</evidence>
<dbReference type="InterPro" id="IPR045379">
    <property type="entry name" value="Crinkler_N"/>
</dbReference>
<evidence type="ECO:0000313" key="7">
    <source>
        <dbReference type="Proteomes" id="UP000703661"/>
    </source>
</evidence>
<feature type="domain" description="Crinkler effector protein N-terminal" evidence="5">
    <location>
        <begin position="6"/>
        <end position="102"/>
    </location>
</feature>
<evidence type="ECO:0000256" key="4">
    <source>
        <dbReference type="SAM" id="MobiDB-lite"/>
    </source>
</evidence>
<dbReference type="EMBL" id="JAAAID010002943">
    <property type="protein sequence ID" value="KAG0002468.1"/>
    <property type="molecule type" value="Genomic_DNA"/>
</dbReference>
<evidence type="ECO:0000256" key="3">
    <source>
        <dbReference type="ARBA" id="ARBA00022525"/>
    </source>
</evidence>
<evidence type="ECO:0000313" key="6">
    <source>
        <dbReference type="EMBL" id="KAG0002468.1"/>
    </source>
</evidence>
<comment type="subcellular location">
    <subcellularLocation>
        <location evidence="1">Host cell</location>
    </subcellularLocation>
    <subcellularLocation>
        <location evidence="2">Secreted</location>
    </subcellularLocation>
</comment>
<feature type="compositionally biased region" description="Polar residues" evidence="4">
    <location>
        <begin position="121"/>
        <end position="134"/>
    </location>
</feature>
<gene>
    <name evidence="6" type="ORF">BGZ80_005972</name>
</gene>